<dbReference type="InterPro" id="IPR036412">
    <property type="entry name" value="HAD-like_sf"/>
</dbReference>
<dbReference type="InterPro" id="IPR023214">
    <property type="entry name" value="HAD_sf"/>
</dbReference>
<dbReference type="InterPro" id="IPR041492">
    <property type="entry name" value="HAD_2"/>
</dbReference>
<reference evidence="1 2" key="1">
    <citation type="submission" date="2021-04" db="EMBL/GenBank/DDBJ databases">
        <title>Description of novel Flavobacterium sp. F-328.</title>
        <authorList>
            <person name="Saticioglu I.B."/>
        </authorList>
    </citation>
    <scope>NUCLEOTIDE SEQUENCE [LARGE SCALE GENOMIC DNA]</scope>
    <source>
        <strain evidence="1 2">F-328</strain>
    </source>
</reference>
<dbReference type="PANTHER" id="PTHR43611">
    <property type="entry name" value="ALPHA-D-GLUCOSE 1-PHOSPHATE PHOSPHATASE"/>
    <property type="match status" value="1"/>
</dbReference>
<comment type="caution">
    <text evidence="1">The sequence shown here is derived from an EMBL/GenBank/DDBJ whole genome shotgun (WGS) entry which is preliminary data.</text>
</comment>
<dbReference type="Gene3D" id="1.10.150.240">
    <property type="entry name" value="Putative phosphatase, domain 2"/>
    <property type="match status" value="1"/>
</dbReference>
<protein>
    <submittedName>
        <fullName evidence="1">HAD family phosphatase</fullName>
    </submittedName>
</protein>
<dbReference type="CDD" id="cd02603">
    <property type="entry name" value="HAD_sEH-N_like"/>
    <property type="match status" value="1"/>
</dbReference>
<dbReference type="SFLD" id="SFLDS00003">
    <property type="entry name" value="Haloacid_Dehalogenase"/>
    <property type="match status" value="1"/>
</dbReference>
<accession>A0ABS5D1C7</accession>
<dbReference type="Proteomes" id="UP000679008">
    <property type="component" value="Unassembled WGS sequence"/>
</dbReference>
<dbReference type="PANTHER" id="PTHR43611:SF3">
    <property type="entry name" value="FLAVIN MONONUCLEOTIDE HYDROLASE 1, CHLOROPLATIC"/>
    <property type="match status" value="1"/>
</dbReference>
<dbReference type="Pfam" id="PF13419">
    <property type="entry name" value="HAD_2"/>
    <property type="match status" value="1"/>
</dbReference>
<dbReference type="NCBIfam" id="TIGR01509">
    <property type="entry name" value="HAD-SF-IA-v3"/>
    <property type="match status" value="1"/>
</dbReference>
<evidence type="ECO:0000313" key="1">
    <source>
        <dbReference type="EMBL" id="MBQ0907825.1"/>
    </source>
</evidence>
<dbReference type="EMBL" id="JAGPXB010000002">
    <property type="protein sequence ID" value="MBQ0907825.1"/>
    <property type="molecule type" value="Genomic_DNA"/>
</dbReference>
<proteinExistence type="predicted"/>
<organism evidence="1 2">
    <name type="scientific">Flavobacterium erciyesense</name>
    <dbReference type="NCBI Taxonomy" id="2825842"/>
    <lineage>
        <taxon>Bacteria</taxon>
        <taxon>Pseudomonadati</taxon>
        <taxon>Bacteroidota</taxon>
        <taxon>Flavobacteriia</taxon>
        <taxon>Flavobacteriales</taxon>
        <taxon>Flavobacteriaceae</taxon>
        <taxon>Flavobacterium</taxon>
    </lineage>
</organism>
<dbReference type="SUPFAM" id="SSF56784">
    <property type="entry name" value="HAD-like"/>
    <property type="match status" value="1"/>
</dbReference>
<name>A0ABS5D1C7_9FLAO</name>
<dbReference type="Gene3D" id="3.40.50.1000">
    <property type="entry name" value="HAD superfamily/HAD-like"/>
    <property type="match status" value="1"/>
</dbReference>
<dbReference type="InterPro" id="IPR023198">
    <property type="entry name" value="PGP-like_dom2"/>
</dbReference>
<sequence length="200" mass="23305">MIQSIVFDFGDIFINLDKQATLSALEKLGLQKWNATLDELNEQFERGEISRNVFLQGLQQQLHDATQDQILEAWNAVLLDFPQHRLTFLKALSKKYRLFLLSNTDSIHISYFEQQNGKGFYEAFYNCFEKIYFSFEMGMRKPDSAIYQRVLNEQQLDPATVLFVDDKKENTDAAAELGIKVWNLQVGQEDVTELYEKDLL</sequence>
<evidence type="ECO:0000313" key="2">
    <source>
        <dbReference type="Proteomes" id="UP000679008"/>
    </source>
</evidence>
<dbReference type="InterPro" id="IPR006439">
    <property type="entry name" value="HAD-SF_hydro_IA"/>
</dbReference>
<gene>
    <name evidence="1" type="ORF">KBJ98_03805</name>
</gene>
<keyword evidence="2" id="KW-1185">Reference proteome</keyword>
<dbReference type="SFLD" id="SFLDG01129">
    <property type="entry name" value="C1.5:_HAD__Beta-PGM__Phosphata"/>
    <property type="match status" value="1"/>
</dbReference>
<dbReference type="RefSeq" id="WP_210788349.1">
    <property type="nucleotide sequence ID" value="NZ_JAGPXB010000002.1"/>
</dbReference>